<evidence type="ECO:0000259" key="2">
    <source>
        <dbReference type="Pfam" id="PF03787"/>
    </source>
</evidence>
<dbReference type="PANTHER" id="PTHR35579">
    <property type="entry name" value="CRISPR SYSTEM CMS ENDORIBONUCLEASE CSM3"/>
    <property type="match status" value="1"/>
</dbReference>
<keyword evidence="1" id="KW-0051">Antiviral defense</keyword>
<dbReference type="EMBL" id="VUNR01000006">
    <property type="protein sequence ID" value="MSU08322.1"/>
    <property type="molecule type" value="Genomic_DNA"/>
</dbReference>
<sequence>MSEAAMNKMPASKAAIIEKIQMSGRLVVQSPLCIGSGQDDGITDSLVLKNKQGKAFIPGTSLAGVLRDIVDSYDSRQADLLFGNLSDNRQSMINIDDVLLENSVYTVRDGVRIDSITNTAEDTGKFDYEVVERGASGSFSATITIRKNDIEDKAAVEKLAAALADQLMYGISLGAHTAKGFGEVRGRQLEVATYDFSKPSALEAWLLGERLQADVYAAVAKPLTAADEFYAELDLALKTSLLVGTEPDAFDAGSGDREGKVQKVMLSSKGEYVIPGTSVKGVIRKQAEHICRVMGDYEENFLGSLMGYSRSDKAKQRSRLRTYEVYLGEGVEAVNQSHVRIDRFTGGQMGSGLYTNKPVWQKKADAKTMTMRFAISGCSDAEAGLMLLILKDIWTGQLAFGGDKAGGSGVMQGLKAVVSYKGTKYMMEKAAGGIKVSAEDRAAMNSLVEAFVKAGGRA</sequence>
<evidence type="ECO:0000256" key="1">
    <source>
        <dbReference type="ARBA" id="ARBA00023118"/>
    </source>
</evidence>
<dbReference type="Proteomes" id="UP000433181">
    <property type="component" value="Unassembled WGS sequence"/>
</dbReference>
<proteinExistence type="predicted"/>
<evidence type="ECO:0000313" key="3">
    <source>
        <dbReference type="EMBL" id="MSU08322.1"/>
    </source>
</evidence>
<gene>
    <name evidence="3" type="ORF">FYJ84_04870</name>
</gene>
<dbReference type="CDD" id="cd09726">
    <property type="entry name" value="RAMP_I_III"/>
    <property type="match status" value="2"/>
</dbReference>
<dbReference type="AlphaFoldDB" id="A0A6I2UH24"/>
<name>A0A6I2UH24_9FIRM</name>
<evidence type="ECO:0000313" key="4">
    <source>
        <dbReference type="Proteomes" id="UP000433181"/>
    </source>
</evidence>
<organism evidence="3 4">
    <name type="scientific">Anaerovibrio slackiae</name>
    <dbReference type="NCBI Taxonomy" id="2652309"/>
    <lineage>
        <taxon>Bacteria</taxon>
        <taxon>Bacillati</taxon>
        <taxon>Bacillota</taxon>
        <taxon>Negativicutes</taxon>
        <taxon>Selenomonadales</taxon>
        <taxon>Selenomonadaceae</taxon>
        <taxon>Anaerovibrio</taxon>
    </lineage>
</organism>
<feature type="domain" description="CRISPR type III-associated protein" evidence="2">
    <location>
        <begin position="237"/>
        <end position="410"/>
    </location>
</feature>
<keyword evidence="4" id="KW-1185">Reference proteome</keyword>
<dbReference type="PANTHER" id="PTHR35579:SF6">
    <property type="entry name" value="DUF324 DOMAIN-CONTAINING PROTEIN"/>
    <property type="match status" value="1"/>
</dbReference>
<protein>
    <submittedName>
        <fullName evidence="3">CRISPR-associated protein</fullName>
    </submittedName>
</protein>
<accession>A0A6I2UH24</accession>
<reference evidence="3 4" key="1">
    <citation type="submission" date="2019-08" db="EMBL/GenBank/DDBJ databases">
        <title>In-depth cultivation of the pig gut microbiome towards novel bacterial diversity and tailored functional studies.</title>
        <authorList>
            <person name="Wylensek D."/>
            <person name="Hitch T.C.A."/>
            <person name="Clavel T."/>
        </authorList>
    </citation>
    <scope>NUCLEOTIDE SEQUENCE [LARGE SCALE GENOMIC DNA]</scope>
    <source>
        <strain evidence="3 4">WCA-693-APC-5D-A</strain>
    </source>
</reference>
<comment type="caution">
    <text evidence="3">The sequence shown here is derived from an EMBL/GenBank/DDBJ whole genome shotgun (WGS) entry which is preliminary data.</text>
</comment>
<dbReference type="GeneID" id="96778240"/>
<dbReference type="InterPro" id="IPR005537">
    <property type="entry name" value="RAMP_III_fam"/>
</dbReference>
<feature type="domain" description="CRISPR type III-associated protein" evidence="2">
    <location>
        <begin position="26"/>
        <end position="184"/>
    </location>
</feature>
<dbReference type="GO" id="GO:0051607">
    <property type="term" value="P:defense response to virus"/>
    <property type="evidence" value="ECO:0007669"/>
    <property type="project" value="UniProtKB-KW"/>
</dbReference>
<dbReference type="Pfam" id="PF03787">
    <property type="entry name" value="RAMPs"/>
    <property type="match status" value="2"/>
</dbReference>
<dbReference type="RefSeq" id="WP_154406485.1">
    <property type="nucleotide sequence ID" value="NZ_VUNR01000006.1"/>
</dbReference>
<dbReference type="InterPro" id="IPR052216">
    <property type="entry name" value="CRISPR_Csm3_endoribonuclease"/>
</dbReference>